<sequence length="129" mass="13389">MGSLAAANGAGHASNGAGVADQALALENGTGNGHKASDANRATPVQQANGSSKAAGKVSPKDKYWVAVDEGEMAAAIADGGEDGRRPLLYRTFKVKGILLHPYRCAISSLTLGIFARFIFRNVNKLTTF</sequence>
<accession>F2D9X2</accession>
<reference evidence="2" key="1">
    <citation type="journal article" date="2011" name="Plant Physiol.">
        <title>Comprehensive sequence analysis of 24,783 barley full-length cDNAs derived from 12 clone libraries.</title>
        <authorList>
            <person name="Matsumoto T."/>
            <person name="Tanaka T."/>
            <person name="Sakai H."/>
            <person name="Amano N."/>
            <person name="Kanamori H."/>
            <person name="Kurita K."/>
            <person name="Kikuta A."/>
            <person name="Kamiya K."/>
            <person name="Yamamoto M."/>
            <person name="Ikawa H."/>
            <person name="Fujii N."/>
            <person name="Hori K."/>
            <person name="Itoh T."/>
            <person name="Sato K."/>
        </authorList>
    </citation>
    <scope>NUCLEOTIDE SEQUENCE</scope>
    <source>
        <tissue evidence="2">Shoot</tissue>
    </source>
</reference>
<feature type="compositionally biased region" description="Polar residues" evidence="1">
    <location>
        <begin position="43"/>
        <end position="52"/>
    </location>
</feature>
<proteinExistence type="evidence at transcript level"/>
<name>F2D9X2_HORVV</name>
<dbReference type="ExpressionAtlas" id="F2D9X2">
    <property type="expression patterns" value="baseline and differential"/>
</dbReference>
<organism evidence="2">
    <name type="scientific">Hordeum vulgare subsp. vulgare</name>
    <name type="common">Domesticated barley</name>
    <dbReference type="NCBI Taxonomy" id="112509"/>
    <lineage>
        <taxon>Eukaryota</taxon>
        <taxon>Viridiplantae</taxon>
        <taxon>Streptophyta</taxon>
        <taxon>Embryophyta</taxon>
        <taxon>Tracheophyta</taxon>
        <taxon>Spermatophyta</taxon>
        <taxon>Magnoliopsida</taxon>
        <taxon>Liliopsida</taxon>
        <taxon>Poales</taxon>
        <taxon>Poaceae</taxon>
        <taxon>BOP clade</taxon>
        <taxon>Pooideae</taxon>
        <taxon>Triticodae</taxon>
        <taxon>Triticeae</taxon>
        <taxon>Hordeinae</taxon>
        <taxon>Hordeum</taxon>
    </lineage>
</organism>
<protein>
    <submittedName>
        <fullName evidence="2">Predicted protein</fullName>
    </submittedName>
</protein>
<feature type="region of interest" description="Disordered" evidence="1">
    <location>
        <begin position="28"/>
        <end position="61"/>
    </location>
</feature>
<evidence type="ECO:0000256" key="1">
    <source>
        <dbReference type="SAM" id="MobiDB-lite"/>
    </source>
</evidence>
<dbReference type="AlphaFoldDB" id="F2D9X2"/>
<evidence type="ECO:0000313" key="2">
    <source>
        <dbReference type="EMBL" id="BAJ91893.1"/>
    </source>
</evidence>
<dbReference type="EMBL" id="AK360685">
    <property type="protein sequence ID" value="BAJ91893.1"/>
    <property type="molecule type" value="mRNA"/>
</dbReference>